<evidence type="ECO:0000313" key="2">
    <source>
        <dbReference type="Proteomes" id="UP001209654"/>
    </source>
</evidence>
<dbReference type="EMBL" id="BRVS01000002">
    <property type="protein sequence ID" value="GLB66132.1"/>
    <property type="molecule type" value="Genomic_DNA"/>
</dbReference>
<reference evidence="1 2" key="1">
    <citation type="journal article" date="2023" name="Int. J. Syst. Evol. Microbiol.">
        <title>Arthrobacter mangrovi sp. nov., an actinobacterium isolated from the rhizosphere of a mangrove.</title>
        <authorList>
            <person name="Hamada M."/>
            <person name="Saitou S."/>
            <person name="Enomoto N."/>
            <person name="Nanri K."/>
            <person name="Hidaka K."/>
            <person name="Miura T."/>
            <person name="Tamura T."/>
        </authorList>
    </citation>
    <scope>NUCLEOTIDE SEQUENCE [LARGE SCALE GENOMIC DNA]</scope>
    <source>
        <strain evidence="1 2">NBRC 112813</strain>
    </source>
</reference>
<organism evidence="1 2">
    <name type="scientific">Arthrobacter mangrovi</name>
    <dbReference type="NCBI Taxonomy" id="2966350"/>
    <lineage>
        <taxon>Bacteria</taxon>
        <taxon>Bacillati</taxon>
        <taxon>Actinomycetota</taxon>
        <taxon>Actinomycetes</taxon>
        <taxon>Micrococcales</taxon>
        <taxon>Micrococcaceae</taxon>
        <taxon>Arthrobacter</taxon>
    </lineage>
</organism>
<sequence length="155" mass="17338">MDGTLDRIERQIDIDASAERVWRLVSEPGWYINNGTIIEHRIERVGDVDIVHDPVHGAFPIRTEKLDAPRYAAFRWLAGSASEGFREDESTLVEFWIDERPQGGVTLRVAESGFSTLPGGEEKRRKALQENTEGWNIELAAARSFLEDAAAESAG</sequence>
<keyword evidence="2" id="KW-1185">Reference proteome</keyword>
<dbReference type="RefSeq" id="WP_264794303.1">
    <property type="nucleotide sequence ID" value="NZ_BRVS01000002.1"/>
</dbReference>
<proteinExistence type="predicted"/>
<accession>A0ABQ5MQ68</accession>
<evidence type="ECO:0000313" key="1">
    <source>
        <dbReference type="EMBL" id="GLB66132.1"/>
    </source>
</evidence>
<dbReference type="InterPro" id="IPR023393">
    <property type="entry name" value="START-like_dom_sf"/>
</dbReference>
<name>A0ABQ5MQ68_9MICC</name>
<protein>
    <submittedName>
        <fullName evidence="1">Toxin</fullName>
    </submittedName>
</protein>
<dbReference type="Gene3D" id="3.30.530.20">
    <property type="match status" value="1"/>
</dbReference>
<dbReference type="Proteomes" id="UP001209654">
    <property type="component" value="Unassembled WGS sequence"/>
</dbReference>
<comment type="caution">
    <text evidence="1">The sequence shown here is derived from an EMBL/GenBank/DDBJ whole genome shotgun (WGS) entry which is preliminary data.</text>
</comment>
<gene>
    <name evidence="1" type="ORF">AHIS1636_05710</name>
</gene>
<dbReference type="SUPFAM" id="SSF55961">
    <property type="entry name" value="Bet v1-like"/>
    <property type="match status" value="1"/>
</dbReference>